<protein>
    <submittedName>
        <fullName evidence="2">Uncharacterized protein</fullName>
    </submittedName>
</protein>
<reference evidence="2 3" key="1">
    <citation type="journal article" date="2024" name="G3 (Bethesda)">
        <title>Genome assembly of Hibiscus sabdariffa L. provides insights into metabolisms of medicinal natural products.</title>
        <authorList>
            <person name="Kim T."/>
        </authorList>
    </citation>
    <scope>NUCLEOTIDE SEQUENCE [LARGE SCALE GENOMIC DNA]</scope>
    <source>
        <strain evidence="2">TK-2024</strain>
        <tissue evidence="2">Old leaves</tissue>
    </source>
</reference>
<accession>A0ABR2FN64</accession>
<dbReference type="Proteomes" id="UP001472677">
    <property type="component" value="Unassembled WGS sequence"/>
</dbReference>
<comment type="caution">
    <text evidence="2">The sequence shown here is derived from an EMBL/GenBank/DDBJ whole genome shotgun (WGS) entry which is preliminary data.</text>
</comment>
<gene>
    <name evidence="2" type="ORF">V6N12_072475</name>
</gene>
<name>A0ABR2FN64_9ROSI</name>
<feature type="region of interest" description="Disordered" evidence="1">
    <location>
        <begin position="48"/>
        <end position="73"/>
    </location>
</feature>
<evidence type="ECO:0000313" key="2">
    <source>
        <dbReference type="EMBL" id="KAK8582286.1"/>
    </source>
</evidence>
<keyword evidence="3" id="KW-1185">Reference proteome</keyword>
<proteinExistence type="predicted"/>
<sequence length="92" mass="10549">MKRNLIKGRLPLATVRRQAKAGALPSNNYQSCSQASSIIVFPEAKRKTRIKDEGKRDNSKDRSEEGFWWPHSTRNHNVDDDRKILINIFGPS</sequence>
<feature type="compositionally biased region" description="Basic and acidic residues" evidence="1">
    <location>
        <begin position="50"/>
        <end position="65"/>
    </location>
</feature>
<evidence type="ECO:0000313" key="3">
    <source>
        <dbReference type="Proteomes" id="UP001472677"/>
    </source>
</evidence>
<dbReference type="EMBL" id="JBBPBM010000006">
    <property type="protein sequence ID" value="KAK8582286.1"/>
    <property type="molecule type" value="Genomic_DNA"/>
</dbReference>
<evidence type="ECO:0000256" key="1">
    <source>
        <dbReference type="SAM" id="MobiDB-lite"/>
    </source>
</evidence>
<organism evidence="2 3">
    <name type="scientific">Hibiscus sabdariffa</name>
    <name type="common">roselle</name>
    <dbReference type="NCBI Taxonomy" id="183260"/>
    <lineage>
        <taxon>Eukaryota</taxon>
        <taxon>Viridiplantae</taxon>
        <taxon>Streptophyta</taxon>
        <taxon>Embryophyta</taxon>
        <taxon>Tracheophyta</taxon>
        <taxon>Spermatophyta</taxon>
        <taxon>Magnoliopsida</taxon>
        <taxon>eudicotyledons</taxon>
        <taxon>Gunneridae</taxon>
        <taxon>Pentapetalae</taxon>
        <taxon>rosids</taxon>
        <taxon>malvids</taxon>
        <taxon>Malvales</taxon>
        <taxon>Malvaceae</taxon>
        <taxon>Malvoideae</taxon>
        <taxon>Hibiscus</taxon>
    </lineage>
</organism>